<dbReference type="Pfam" id="PF07727">
    <property type="entry name" value="RVT_2"/>
    <property type="match status" value="1"/>
</dbReference>
<feature type="compositionally biased region" description="Low complexity" evidence="1">
    <location>
        <begin position="176"/>
        <end position="196"/>
    </location>
</feature>
<dbReference type="Proteomes" id="UP001558713">
    <property type="component" value="Unassembled WGS sequence"/>
</dbReference>
<dbReference type="InterPro" id="IPR057670">
    <property type="entry name" value="SH3_retrovirus"/>
</dbReference>
<dbReference type="AlphaFoldDB" id="A0ABD1BV39"/>
<evidence type="ECO:0000259" key="3">
    <source>
        <dbReference type="Pfam" id="PF25597"/>
    </source>
</evidence>
<comment type="caution">
    <text evidence="4">The sequence shown here is derived from an EMBL/GenBank/DDBJ whole genome shotgun (WGS) entry which is preliminary data.</text>
</comment>
<dbReference type="EMBL" id="JBANAX010000138">
    <property type="protein sequence ID" value="KAL1221062.1"/>
    <property type="molecule type" value="Genomic_DNA"/>
</dbReference>
<protein>
    <submittedName>
        <fullName evidence="4">Retrovirus-related Pol polyprotein from transposon TNT 1-94</fullName>
    </submittedName>
</protein>
<organism evidence="4 5">
    <name type="scientific">Cardamine amara subsp. amara</name>
    <dbReference type="NCBI Taxonomy" id="228776"/>
    <lineage>
        <taxon>Eukaryota</taxon>
        <taxon>Viridiplantae</taxon>
        <taxon>Streptophyta</taxon>
        <taxon>Embryophyta</taxon>
        <taxon>Tracheophyta</taxon>
        <taxon>Spermatophyta</taxon>
        <taxon>Magnoliopsida</taxon>
        <taxon>eudicotyledons</taxon>
        <taxon>Gunneridae</taxon>
        <taxon>Pentapetalae</taxon>
        <taxon>rosids</taxon>
        <taxon>malvids</taxon>
        <taxon>Brassicales</taxon>
        <taxon>Brassicaceae</taxon>
        <taxon>Cardamineae</taxon>
        <taxon>Cardamine</taxon>
    </lineage>
</organism>
<name>A0ABD1BV39_CARAN</name>
<feature type="domain" description="Reverse transcriptase Ty1/copia-type" evidence="2">
    <location>
        <begin position="274"/>
        <end position="517"/>
    </location>
</feature>
<evidence type="ECO:0000256" key="1">
    <source>
        <dbReference type="SAM" id="MobiDB-lite"/>
    </source>
</evidence>
<dbReference type="SUPFAM" id="SSF53098">
    <property type="entry name" value="Ribonuclease H-like"/>
    <property type="match status" value="1"/>
</dbReference>
<evidence type="ECO:0000259" key="2">
    <source>
        <dbReference type="Pfam" id="PF07727"/>
    </source>
</evidence>
<evidence type="ECO:0000313" key="4">
    <source>
        <dbReference type="EMBL" id="KAL1221062.1"/>
    </source>
</evidence>
<dbReference type="InterPro" id="IPR013103">
    <property type="entry name" value="RVT_2"/>
</dbReference>
<keyword evidence="5" id="KW-1185">Reference proteome</keyword>
<evidence type="ECO:0000313" key="5">
    <source>
        <dbReference type="Proteomes" id="UP001558713"/>
    </source>
</evidence>
<dbReference type="InterPro" id="IPR012337">
    <property type="entry name" value="RNaseH-like_sf"/>
</dbReference>
<dbReference type="Pfam" id="PF25597">
    <property type="entry name" value="SH3_retrovirus"/>
    <property type="match status" value="1"/>
</dbReference>
<feature type="domain" description="Retroviral polymerase SH3-like" evidence="3">
    <location>
        <begin position="61"/>
        <end position="123"/>
    </location>
</feature>
<gene>
    <name evidence="4" type="ORF">V5N11_024893</name>
</gene>
<sequence length="769" mass="87173">MEMTRSIMKTMRVPNYLWGEAVRHSTYLINCISTKALENLTPYESFKNKKPNIQHLRVFGCLCYAKVDSSHLKKLDDRSRMLVHLGTEPGSKAYRLYDPTTRRVLVSRDIVFDEGKCWRWGDANKTETNEPGMFRYEWGGVTEYGEPGAVNEDEHDSVEADEAEIDETGENGTFVESSSASNTSSISETNSTSSSPAPQPALRRSTRHVTQPKRFDDYVLTQRKCHEEQVLLIDMEIERLLLTINGEPETFVEAKGSREWIEAMEDKISSINKNNTWKLVDKPAGIKPIGLKWVYKIKKNSDGSINKYKARLVAKGYVQEQGIDYDDVFAPVARLETIRLLIALAATNGWEIHHLDVKTAFLHGELKETVYVEQPEGFLKPKEESKVYLLSKALYGLKQAPRAWNNKLDQILKGLKFQRCSKESSVYRKEERADILLVAIYVDDLFVTGSSSEIINKFKVNMAEKFEMSDLGKLTYYLGLEVTQGKNGISIHQEGYAKKILLDTSMETCNLTHIPMETGLKLSKDEEEEEIDAIRYRRTIGCLRYLLHSRPDLSYAVGVLSRYMQSPRLSHGQAIKHILRYVKGTTRYGLMFKRASTKELVGYSDSSHNIDLDDGRSTTGHVFYLGSSPITWCSQKQPTVALSSCEAEFMAATEAAKQAIWLKDLLVEIQGTGGSKVIIKIDNKSAIALTKNPVFHGRSKHILKKYHFIRECVENEQIEVEHVAGTEQKADILTKPLGRIKFKEMRSLIGVEEIQDPEIHVGIKGENVG</sequence>
<dbReference type="PANTHER" id="PTHR11439">
    <property type="entry name" value="GAG-POL-RELATED RETROTRANSPOSON"/>
    <property type="match status" value="1"/>
</dbReference>
<proteinExistence type="predicted"/>
<dbReference type="PANTHER" id="PTHR11439:SF515">
    <property type="entry name" value="GAG-POL POLYPROTEIN"/>
    <property type="match status" value="1"/>
</dbReference>
<feature type="region of interest" description="Disordered" evidence="1">
    <location>
        <begin position="165"/>
        <end position="209"/>
    </location>
</feature>
<dbReference type="SUPFAM" id="SSF56672">
    <property type="entry name" value="DNA/RNA polymerases"/>
    <property type="match status" value="1"/>
</dbReference>
<dbReference type="InterPro" id="IPR043502">
    <property type="entry name" value="DNA/RNA_pol_sf"/>
</dbReference>
<accession>A0ABD1BV39</accession>
<dbReference type="CDD" id="cd09272">
    <property type="entry name" value="RNase_HI_RT_Ty1"/>
    <property type="match status" value="1"/>
</dbReference>
<reference evidence="4 5" key="1">
    <citation type="submission" date="2024-04" db="EMBL/GenBank/DDBJ databases">
        <title>Genome assembly C_amara_ONT_v2.</title>
        <authorList>
            <person name="Yant L."/>
            <person name="Moore C."/>
            <person name="Slenker M."/>
        </authorList>
    </citation>
    <scope>NUCLEOTIDE SEQUENCE [LARGE SCALE GENOMIC DNA]</scope>
    <source>
        <tissue evidence="4">Leaf</tissue>
    </source>
</reference>